<evidence type="ECO:0000313" key="2">
    <source>
        <dbReference type="EMBL" id="KAJ8467738.1"/>
    </source>
</evidence>
<dbReference type="PANTHER" id="PTHR13148:SF1">
    <property type="entry name" value="POST-GPI ATTACHMENT TO PROTEINS FACTOR 3"/>
    <property type="match status" value="1"/>
</dbReference>
<comment type="caution">
    <text evidence="2">The sequence shown here is derived from an EMBL/GenBank/DDBJ whole genome shotgun (WGS) entry which is preliminary data.</text>
</comment>
<evidence type="ECO:0000256" key="1">
    <source>
        <dbReference type="RuleBase" id="RU365066"/>
    </source>
</evidence>
<feature type="transmembrane region" description="Helical" evidence="1">
    <location>
        <begin position="193"/>
        <end position="211"/>
    </location>
</feature>
<dbReference type="InterPro" id="IPR007217">
    <property type="entry name" value="Per1-like"/>
</dbReference>
<organism evidence="2 3">
    <name type="scientific">Ensete ventricosum</name>
    <name type="common">Abyssinian banana</name>
    <name type="synonym">Musa ensete</name>
    <dbReference type="NCBI Taxonomy" id="4639"/>
    <lineage>
        <taxon>Eukaryota</taxon>
        <taxon>Viridiplantae</taxon>
        <taxon>Streptophyta</taxon>
        <taxon>Embryophyta</taxon>
        <taxon>Tracheophyta</taxon>
        <taxon>Spermatophyta</taxon>
        <taxon>Magnoliopsida</taxon>
        <taxon>Liliopsida</taxon>
        <taxon>Zingiberales</taxon>
        <taxon>Musaceae</taxon>
        <taxon>Ensete</taxon>
    </lineage>
</organism>
<feature type="transmembrane region" description="Helical" evidence="1">
    <location>
        <begin position="223"/>
        <end position="243"/>
    </location>
</feature>
<dbReference type="EMBL" id="JAQQAF010000008">
    <property type="protein sequence ID" value="KAJ8467738.1"/>
    <property type="molecule type" value="Genomic_DNA"/>
</dbReference>
<keyword evidence="1" id="KW-0333">Golgi apparatus</keyword>
<feature type="signal peptide" evidence="1">
    <location>
        <begin position="1"/>
        <end position="21"/>
    </location>
</feature>
<proteinExistence type="inferred from homology"/>
<feature type="transmembrane region" description="Helical" evidence="1">
    <location>
        <begin position="158"/>
        <end position="181"/>
    </location>
</feature>
<evidence type="ECO:0000313" key="3">
    <source>
        <dbReference type="Proteomes" id="UP001222027"/>
    </source>
</evidence>
<gene>
    <name evidence="2" type="ORF">OPV22_030290</name>
</gene>
<dbReference type="AlphaFoldDB" id="A0AAV8Q3P2"/>
<keyword evidence="1" id="KW-0812">Transmembrane</keyword>
<feature type="chain" id="PRO_5043109253" description="Post-GPI attachment to proteins factor 3" evidence="1">
    <location>
        <begin position="22"/>
        <end position="342"/>
    </location>
</feature>
<accession>A0AAV8Q3P2</accession>
<comment type="similarity">
    <text evidence="1">Belongs to the PGAP3 family.</text>
</comment>
<dbReference type="PANTHER" id="PTHR13148">
    <property type="entry name" value="PER1-RELATED"/>
    <property type="match status" value="1"/>
</dbReference>
<feature type="transmembrane region" description="Helical" evidence="1">
    <location>
        <begin position="249"/>
        <end position="271"/>
    </location>
</feature>
<dbReference type="GO" id="GO:0005789">
    <property type="term" value="C:endoplasmic reticulum membrane"/>
    <property type="evidence" value="ECO:0007669"/>
    <property type="project" value="TreeGrafter"/>
</dbReference>
<keyword evidence="1" id="KW-1133">Transmembrane helix</keyword>
<protein>
    <recommendedName>
        <fullName evidence="1">Post-GPI attachment to proteins factor 3</fullName>
    </recommendedName>
</protein>
<dbReference type="GO" id="GO:0006506">
    <property type="term" value="P:GPI anchor biosynthetic process"/>
    <property type="evidence" value="ECO:0007669"/>
    <property type="project" value="UniProtKB-KW"/>
</dbReference>
<keyword evidence="1" id="KW-0732">Signal</keyword>
<feature type="transmembrane region" description="Helical" evidence="1">
    <location>
        <begin position="308"/>
        <end position="327"/>
    </location>
</feature>
<comment type="function">
    <text evidence="1">Involved in the lipid remodeling steps of GPI-anchor maturation.</text>
</comment>
<keyword evidence="1" id="KW-0337">GPI-anchor biosynthesis</keyword>
<dbReference type="GO" id="GO:0000139">
    <property type="term" value="C:Golgi membrane"/>
    <property type="evidence" value="ECO:0007669"/>
    <property type="project" value="UniProtKB-SubCell"/>
</dbReference>
<name>A0AAV8Q3P2_ENSVE</name>
<sequence length="342" mass="39441">MDRCCLLVIVSIGWTIGAIDASEGDADPRHRECIKQCEKKGSVGASSIQHCQFLSDGVLVDSPWYMQEPLYVRWKQWNCKSDCQYFCVMQQEKEREALGLKPVKYHGKWPFKRSSVLQEPVSAILSALTLVIQFNGWLSFFLLAYYKLPLRPHSGKTYYEFTCLWHIYSLLSMNAWFWGAIFHTRGFDLTEKLDYSSTLALLGFSLILAVLRTFNVKNEASRVMVAAPLLAFLTTHILYLNFYELDYGLNMKVCITMGIAQLLFWAVWAGITHHPSRFKIWAIVIGGAMAILLELYDFPPYKGYVDSHAVWHATNIPLAYLWWSFVYEDAKFRTSTITKKSR</sequence>
<dbReference type="Proteomes" id="UP001222027">
    <property type="component" value="Unassembled WGS sequence"/>
</dbReference>
<dbReference type="Pfam" id="PF04080">
    <property type="entry name" value="Per1"/>
    <property type="match status" value="1"/>
</dbReference>
<keyword evidence="1" id="KW-0472">Membrane</keyword>
<reference evidence="2 3" key="1">
    <citation type="submission" date="2022-12" db="EMBL/GenBank/DDBJ databases">
        <title>Chromosome-scale assembly of the Ensete ventricosum genome.</title>
        <authorList>
            <person name="Dussert Y."/>
            <person name="Stocks J."/>
            <person name="Wendawek A."/>
            <person name="Woldeyes F."/>
            <person name="Nichols R.A."/>
            <person name="Borrell J.S."/>
        </authorList>
    </citation>
    <scope>NUCLEOTIDE SEQUENCE [LARGE SCALE GENOMIC DNA]</scope>
    <source>
        <strain evidence="3">cv. Maze</strain>
        <tissue evidence="2">Seeds</tissue>
    </source>
</reference>
<comment type="subcellular location">
    <subcellularLocation>
        <location evidence="1">Golgi apparatus membrane</location>
        <topology evidence="1">Multi-pass membrane protein</topology>
    </subcellularLocation>
</comment>
<feature type="transmembrane region" description="Helical" evidence="1">
    <location>
        <begin position="123"/>
        <end position="146"/>
    </location>
</feature>
<dbReference type="GO" id="GO:0016788">
    <property type="term" value="F:hydrolase activity, acting on ester bonds"/>
    <property type="evidence" value="ECO:0007669"/>
    <property type="project" value="TreeGrafter"/>
</dbReference>
<feature type="transmembrane region" description="Helical" evidence="1">
    <location>
        <begin position="278"/>
        <end position="296"/>
    </location>
</feature>
<keyword evidence="3" id="KW-1185">Reference proteome</keyword>